<keyword evidence="10" id="KW-1133">Transmembrane helix</keyword>
<accession>A0A9W6G8I3</accession>
<dbReference type="GO" id="GO:0005886">
    <property type="term" value="C:plasma membrane"/>
    <property type="evidence" value="ECO:0007669"/>
    <property type="project" value="UniProtKB-SubCell"/>
</dbReference>
<keyword evidence="10" id="KW-0812">Transmembrane</keyword>
<proteinExistence type="inferred from homology"/>
<dbReference type="InterPro" id="IPR001173">
    <property type="entry name" value="Glyco_trans_2-like"/>
</dbReference>
<feature type="transmembrane region" description="Helical" evidence="10">
    <location>
        <begin position="287"/>
        <end position="311"/>
    </location>
</feature>
<organism evidence="12 13">
    <name type="scientific">Glycomyces algeriensis</name>
    <dbReference type="NCBI Taxonomy" id="256037"/>
    <lineage>
        <taxon>Bacteria</taxon>
        <taxon>Bacillati</taxon>
        <taxon>Actinomycetota</taxon>
        <taxon>Actinomycetes</taxon>
        <taxon>Glycomycetales</taxon>
        <taxon>Glycomycetaceae</taxon>
        <taxon>Glycomyces</taxon>
    </lineage>
</organism>
<evidence type="ECO:0000313" key="13">
    <source>
        <dbReference type="Proteomes" id="UP001144313"/>
    </source>
</evidence>
<evidence type="ECO:0000313" key="12">
    <source>
        <dbReference type="EMBL" id="GLI43234.1"/>
    </source>
</evidence>
<dbReference type="InterPro" id="IPR029044">
    <property type="entry name" value="Nucleotide-diphossugar_trans"/>
</dbReference>
<evidence type="ECO:0000256" key="4">
    <source>
        <dbReference type="ARBA" id="ARBA00022679"/>
    </source>
</evidence>
<dbReference type="PANTHER" id="PTHR43646:SF2">
    <property type="entry name" value="GLYCOSYLTRANSFERASE 2-LIKE DOMAIN-CONTAINING PROTEIN"/>
    <property type="match status" value="1"/>
</dbReference>
<dbReference type="AlphaFoldDB" id="A0A9W6G8I3"/>
<keyword evidence="3" id="KW-0328">Glycosyltransferase</keyword>
<gene>
    <name evidence="12" type="ORF">GALLR39Z86_30840</name>
</gene>
<comment type="pathway">
    <text evidence="7">Carotenoid biosynthesis; staphyloxanthin biosynthesis; staphyloxanthin from farnesyl diphosphate: step 4/5.</text>
</comment>
<evidence type="ECO:0000256" key="8">
    <source>
        <dbReference type="ARBA" id="ARBA00038120"/>
    </source>
</evidence>
<comment type="subcellular location">
    <subcellularLocation>
        <location evidence="1">Cell membrane</location>
    </subcellularLocation>
</comment>
<evidence type="ECO:0000256" key="2">
    <source>
        <dbReference type="ARBA" id="ARBA00022475"/>
    </source>
</evidence>
<dbReference type="Gene3D" id="3.90.550.10">
    <property type="entry name" value="Spore Coat Polysaccharide Biosynthesis Protein SpsA, Chain A"/>
    <property type="match status" value="1"/>
</dbReference>
<feature type="transmembrane region" description="Helical" evidence="10">
    <location>
        <begin position="260"/>
        <end position="281"/>
    </location>
</feature>
<evidence type="ECO:0000256" key="1">
    <source>
        <dbReference type="ARBA" id="ARBA00004236"/>
    </source>
</evidence>
<dbReference type="CDD" id="cd00761">
    <property type="entry name" value="Glyco_tranf_GTA_type"/>
    <property type="match status" value="1"/>
</dbReference>
<dbReference type="EMBL" id="BSDT01000001">
    <property type="protein sequence ID" value="GLI43234.1"/>
    <property type="molecule type" value="Genomic_DNA"/>
</dbReference>
<keyword evidence="13" id="KW-1185">Reference proteome</keyword>
<sequence>MVIPCHNAAKTLARCLSAVYAQSALPVEVIVVDDASTDATAAIAAGFPCRTITVDPNRGPAAARNLGAARAVGEVLFFLDADIELRPDALASAAAALAAPGVGLVQGVYAAEPMIDDGPVERYKTLFEHRWRTAAAGPTDVTLFALTAIRTEVFTAARGFDETLRSGEDVEFGSRLPARWTAVTDPAVVGRHDDVDRLGALLAEQWRRSLRFAELLARARRSPSTSNTVRTGAYGPAAVLAAAAIAATAPLAIWSPWLALLPVLFTAAFALASAPLLTAAAANGHRWAATVFALHLLYVGTAGLASLVGVLRPAVWRVRA</sequence>
<feature type="transmembrane region" description="Helical" evidence="10">
    <location>
        <begin position="233"/>
        <end position="253"/>
    </location>
</feature>
<dbReference type="Proteomes" id="UP001144313">
    <property type="component" value="Unassembled WGS sequence"/>
</dbReference>
<keyword evidence="5 10" id="KW-0472">Membrane</keyword>
<keyword evidence="2" id="KW-1003">Cell membrane</keyword>
<feature type="domain" description="Glycosyltransferase 2-like" evidence="11">
    <location>
        <begin position="2"/>
        <end position="114"/>
    </location>
</feature>
<evidence type="ECO:0000256" key="10">
    <source>
        <dbReference type="SAM" id="Phobius"/>
    </source>
</evidence>
<evidence type="ECO:0000256" key="9">
    <source>
        <dbReference type="ARBA" id="ARBA00040345"/>
    </source>
</evidence>
<evidence type="ECO:0000256" key="3">
    <source>
        <dbReference type="ARBA" id="ARBA00022676"/>
    </source>
</evidence>
<dbReference type="PANTHER" id="PTHR43646">
    <property type="entry name" value="GLYCOSYLTRANSFERASE"/>
    <property type="match status" value="1"/>
</dbReference>
<protein>
    <recommendedName>
        <fullName evidence="9">4,4'-diaponeurosporenoate glycosyltransferase</fullName>
    </recommendedName>
</protein>
<reference evidence="12" key="1">
    <citation type="submission" date="2022-12" db="EMBL/GenBank/DDBJ databases">
        <title>Reference genome sequencing for broad-spectrum identification of bacterial and archaeal isolates by mass spectrometry.</title>
        <authorList>
            <person name="Sekiguchi Y."/>
            <person name="Tourlousse D.M."/>
        </authorList>
    </citation>
    <scope>NUCLEOTIDE SEQUENCE</scope>
    <source>
        <strain evidence="12">LLR39Z86</strain>
    </source>
</reference>
<comment type="caution">
    <text evidence="12">The sequence shown here is derived from an EMBL/GenBank/DDBJ whole genome shotgun (WGS) entry which is preliminary data.</text>
</comment>
<evidence type="ECO:0000259" key="11">
    <source>
        <dbReference type="Pfam" id="PF00535"/>
    </source>
</evidence>
<evidence type="ECO:0000256" key="6">
    <source>
        <dbReference type="ARBA" id="ARBA00037281"/>
    </source>
</evidence>
<evidence type="ECO:0000256" key="5">
    <source>
        <dbReference type="ARBA" id="ARBA00023136"/>
    </source>
</evidence>
<comment type="similarity">
    <text evidence="8">Belongs to the glycosyltransferase 2 family. CrtQ subfamily.</text>
</comment>
<keyword evidence="4" id="KW-0808">Transferase</keyword>
<comment type="function">
    <text evidence="6">Catalyzes the glycosylation of 4,4'-diaponeurosporenoate, i.e. the esterification of glucose at the C1'' position with the carboxyl group of 4,4'-diaponeurosporenic acid, to form glycosyl-4,4'-diaponeurosporenoate. This is a step in the biosynthesis of staphyloxanthin, an orange pigment present in most staphylococci strains.</text>
</comment>
<dbReference type="Pfam" id="PF00535">
    <property type="entry name" value="Glycos_transf_2"/>
    <property type="match status" value="1"/>
</dbReference>
<dbReference type="GO" id="GO:0016757">
    <property type="term" value="F:glycosyltransferase activity"/>
    <property type="evidence" value="ECO:0007669"/>
    <property type="project" value="UniProtKB-KW"/>
</dbReference>
<evidence type="ECO:0000256" key="7">
    <source>
        <dbReference type="ARBA" id="ARBA00037904"/>
    </source>
</evidence>
<name>A0A9W6G8I3_9ACTN</name>
<dbReference type="SUPFAM" id="SSF53448">
    <property type="entry name" value="Nucleotide-diphospho-sugar transferases"/>
    <property type="match status" value="1"/>
</dbReference>